<dbReference type="PaxDb" id="4113-PGSC0003DMT400086539"/>
<protein>
    <submittedName>
        <fullName evidence="1">Uncharacterized protein</fullName>
    </submittedName>
</protein>
<dbReference type="AlphaFoldDB" id="M1DBZ4"/>
<accession>M1DBZ4</accession>
<reference evidence="1" key="2">
    <citation type="submission" date="2015-06" db="UniProtKB">
        <authorList>
            <consortium name="EnsemblPlants"/>
        </authorList>
    </citation>
    <scope>IDENTIFICATION</scope>
    <source>
        <strain evidence="1">DM1-3 516 R44</strain>
    </source>
</reference>
<keyword evidence="2" id="KW-1185">Reference proteome</keyword>
<dbReference type="HOGENOM" id="CLU_1920833_0_0_1"/>
<sequence length="132" mass="14903">MNSRSWVESRHVGSLGELGRARRITQRFAEVLHFTFNFMLYLLFDSVTFGEKLEVAKGTRRVTESLLDLPLSALLSLKLHCNFRWANPCSPNSIGDSPKGLPIADMPKFYENCLANPFGQPDLVRQSDSATR</sequence>
<dbReference type="Gramene" id="PGSC0003DMT400086539">
    <property type="protein sequence ID" value="PGSC0003DMT400086539"/>
    <property type="gene ID" value="PGSC0003DMG400036110"/>
</dbReference>
<reference evidence="2" key="1">
    <citation type="journal article" date="2011" name="Nature">
        <title>Genome sequence and analysis of the tuber crop potato.</title>
        <authorList>
            <consortium name="The Potato Genome Sequencing Consortium"/>
        </authorList>
    </citation>
    <scope>NUCLEOTIDE SEQUENCE [LARGE SCALE GENOMIC DNA]</scope>
    <source>
        <strain evidence="2">cv. DM1-3 516 R44</strain>
    </source>
</reference>
<evidence type="ECO:0000313" key="2">
    <source>
        <dbReference type="Proteomes" id="UP000011115"/>
    </source>
</evidence>
<dbReference type="EnsemblPlants" id="PGSC0003DMT400086539">
    <property type="protein sequence ID" value="PGSC0003DMT400086539"/>
    <property type="gene ID" value="PGSC0003DMG400036110"/>
</dbReference>
<proteinExistence type="predicted"/>
<dbReference type="Proteomes" id="UP000011115">
    <property type="component" value="Unassembled WGS sequence"/>
</dbReference>
<evidence type="ECO:0000313" key="1">
    <source>
        <dbReference type="EnsemblPlants" id="PGSC0003DMT400086539"/>
    </source>
</evidence>
<dbReference type="InParanoid" id="M1DBZ4"/>
<organism evidence="1 2">
    <name type="scientific">Solanum tuberosum</name>
    <name type="common">Potato</name>
    <dbReference type="NCBI Taxonomy" id="4113"/>
    <lineage>
        <taxon>Eukaryota</taxon>
        <taxon>Viridiplantae</taxon>
        <taxon>Streptophyta</taxon>
        <taxon>Embryophyta</taxon>
        <taxon>Tracheophyta</taxon>
        <taxon>Spermatophyta</taxon>
        <taxon>Magnoliopsida</taxon>
        <taxon>eudicotyledons</taxon>
        <taxon>Gunneridae</taxon>
        <taxon>Pentapetalae</taxon>
        <taxon>asterids</taxon>
        <taxon>lamiids</taxon>
        <taxon>Solanales</taxon>
        <taxon>Solanaceae</taxon>
        <taxon>Solanoideae</taxon>
        <taxon>Solaneae</taxon>
        <taxon>Solanum</taxon>
    </lineage>
</organism>
<name>M1DBZ4_SOLTU</name>